<keyword evidence="4" id="KW-0732">Signal</keyword>
<feature type="chain" id="PRO_5041289999" evidence="4">
    <location>
        <begin position="19"/>
        <end position="818"/>
    </location>
</feature>
<feature type="compositionally biased region" description="Pro residues" evidence="2">
    <location>
        <begin position="608"/>
        <end position="618"/>
    </location>
</feature>
<reference evidence="5" key="1">
    <citation type="submission" date="2023-06" db="EMBL/GenBank/DDBJ databases">
        <title>Genome-scale phylogeny and comparative genomics of the fungal order Sordariales.</title>
        <authorList>
            <consortium name="Lawrence Berkeley National Laboratory"/>
            <person name="Hensen N."/>
            <person name="Bonometti L."/>
            <person name="Westerberg I."/>
            <person name="Brannstrom I.O."/>
            <person name="Guillou S."/>
            <person name="Cros-Aarteil S."/>
            <person name="Calhoun S."/>
            <person name="Haridas S."/>
            <person name="Kuo A."/>
            <person name="Mondo S."/>
            <person name="Pangilinan J."/>
            <person name="Riley R."/>
            <person name="Labutti K."/>
            <person name="Andreopoulos B."/>
            <person name="Lipzen A."/>
            <person name="Chen C."/>
            <person name="Yanf M."/>
            <person name="Daum C."/>
            <person name="Ng V."/>
            <person name="Clum A."/>
            <person name="Steindorff A."/>
            <person name="Ohm R."/>
            <person name="Martin F."/>
            <person name="Silar P."/>
            <person name="Natvig D."/>
            <person name="Lalanne C."/>
            <person name="Gautier V."/>
            <person name="Ament-Velasquez S.L."/>
            <person name="Kruys A."/>
            <person name="Hutchinson M.I."/>
            <person name="Powell A.J."/>
            <person name="Barry K."/>
            <person name="Miller A.N."/>
            <person name="Grigoriev I.V."/>
            <person name="Debuchy R."/>
            <person name="Gladieux P."/>
            <person name="Thoren M.H."/>
            <person name="Johannesson H."/>
        </authorList>
    </citation>
    <scope>NUCLEOTIDE SEQUENCE</scope>
    <source>
        <strain evidence="5">SMH2532-1</strain>
    </source>
</reference>
<dbReference type="Pfam" id="PF00328">
    <property type="entry name" value="His_Phos_2"/>
    <property type="match status" value="1"/>
</dbReference>
<evidence type="ECO:0000256" key="3">
    <source>
        <dbReference type="SAM" id="Phobius"/>
    </source>
</evidence>
<feature type="region of interest" description="Disordered" evidence="2">
    <location>
        <begin position="518"/>
        <end position="557"/>
    </location>
</feature>
<keyword evidence="3" id="KW-0472">Membrane</keyword>
<dbReference type="PANTHER" id="PTHR11567">
    <property type="entry name" value="ACID PHOSPHATASE-RELATED"/>
    <property type="match status" value="1"/>
</dbReference>
<dbReference type="Gene3D" id="3.40.50.1240">
    <property type="entry name" value="Phosphoglycerate mutase-like"/>
    <property type="match status" value="1"/>
</dbReference>
<evidence type="ECO:0000256" key="2">
    <source>
        <dbReference type="SAM" id="MobiDB-lite"/>
    </source>
</evidence>
<dbReference type="AlphaFoldDB" id="A0AA40CW94"/>
<evidence type="ECO:0000313" key="5">
    <source>
        <dbReference type="EMBL" id="KAK0651514.1"/>
    </source>
</evidence>
<gene>
    <name evidence="5" type="ORF">B0T16DRAFT_386936</name>
</gene>
<dbReference type="GO" id="GO:0016791">
    <property type="term" value="F:phosphatase activity"/>
    <property type="evidence" value="ECO:0007669"/>
    <property type="project" value="TreeGrafter"/>
</dbReference>
<feature type="compositionally biased region" description="Polar residues" evidence="2">
    <location>
        <begin position="597"/>
        <end position="606"/>
    </location>
</feature>
<feature type="transmembrane region" description="Helical" evidence="3">
    <location>
        <begin position="454"/>
        <end position="477"/>
    </location>
</feature>
<sequence length="818" mass="90307">MATLSATVLAVLVASSAAQSPTTNTSNEHIWSSVAWVLHGERTPLWGPTLYPALTPLGAQQMFAQGSLLRDRYLREDPEERDATFAPIIGIERNAIDNTQLSVLTNTDQFMITGAQAFLQGLYPPILQAFSENSGGIEAARLANGSVANYPLQGYQYPAFRTASVLDFESIWIGGHVGCTRYTESLLNFRTDEVVATIYNNTKNFYQTLWRNLLYEAFPSSMANFANAYMLYDYAQFRWTHNNSTRSNITKDELDMMARFASTEQRNKNANLSASGSNSGDMIRAVAGRTMAAKTLTWLRENIRRGGATNKINVAFTTLETFVAWFALSGLVTGNHMAEFKPLPEPGGMMVFELFSIGGSPDTYPNNDELWVRFLYRNGTDPGDHLTSYALFNNTMDRIPFLEFMTQVQLFDVGTVSEWCKLCDGVALFCSDLKYRGSNSGTTAGRSVFVQPTVAGAIGAAVTLAVAGFLFFIAVLVGGIRFHRPGAGGDPKTRTGTLGGFKGAEKMSSDTDLAWAKGGTRHERTGSWELRGKKDDVEGHEEGVSPAPAEAAQAKTRAGDWKAIPLEGFYDGNRHTEDEEVDHDLADPITKHPAWTKDSTMSYNQTPFRPPTGPPPLGQPGHGGPTNPPLRELRPSEKIPPIGNLAPSMFVPLSDEFLDKHMQSIPRARVEMLQRILDSIEYQRAGVKQNLIALLEREKMRISLLAAEMQAADPKKPALSLDTREADAMIANMEAPASACWGPNLFPPGYKPDLQMSIHDRLIQDLLNLVQRLAEQLEGYDGHIDGVKRQFQDHLEKELMRINEAGLRPEERGQARFG</sequence>
<comment type="caution">
    <text evidence="5">The sequence shown here is derived from an EMBL/GenBank/DDBJ whole genome shotgun (WGS) entry which is preliminary data.</text>
</comment>
<feature type="signal peptide" evidence="4">
    <location>
        <begin position="1"/>
        <end position="18"/>
    </location>
</feature>
<feature type="compositionally biased region" description="Basic and acidic residues" evidence="2">
    <location>
        <begin position="520"/>
        <end position="543"/>
    </location>
</feature>
<keyword evidence="6" id="KW-1185">Reference proteome</keyword>
<dbReference type="Proteomes" id="UP001174936">
    <property type="component" value="Unassembled WGS sequence"/>
</dbReference>
<evidence type="ECO:0000313" key="6">
    <source>
        <dbReference type="Proteomes" id="UP001174936"/>
    </source>
</evidence>
<name>A0AA40CW94_9PEZI</name>
<dbReference type="InterPro" id="IPR029033">
    <property type="entry name" value="His_PPase_superfam"/>
</dbReference>
<dbReference type="InterPro" id="IPR000560">
    <property type="entry name" value="His_Pase_clade-2"/>
</dbReference>
<dbReference type="PANTHER" id="PTHR11567:SF127">
    <property type="entry name" value="HISTIDINE ACID PHOSPHATASE"/>
    <property type="match status" value="1"/>
</dbReference>
<protein>
    <submittedName>
        <fullName evidence="5">Histidine phosphatase superfamily</fullName>
    </submittedName>
</protein>
<comment type="similarity">
    <text evidence="1">Belongs to the histidine acid phosphatase family.</text>
</comment>
<proteinExistence type="inferred from homology"/>
<dbReference type="SUPFAM" id="SSF53254">
    <property type="entry name" value="Phosphoglycerate mutase-like"/>
    <property type="match status" value="1"/>
</dbReference>
<dbReference type="EMBL" id="JAULSV010000002">
    <property type="protein sequence ID" value="KAK0651514.1"/>
    <property type="molecule type" value="Genomic_DNA"/>
</dbReference>
<accession>A0AA40CW94</accession>
<evidence type="ECO:0000256" key="1">
    <source>
        <dbReference type="ARBA" id="ARBA00005375"/>
    </source>
</evidence>
<keyword evidence="3" id="KW-0812">Transmembrane</keyword>
<dbReference type="InterPro" id="IPR050645">
    <property type="entry name" value="Histidine_acid_phosphatase"/>
</dbReference>
<organism evidence="5 6">
    <name type="scientific">Cercophora newfieldiana</name>
    <dbReference type="NCBI Taxonomy" id="92897"/>
    <lineage>
        <taxon>Eukaryota</taxon>
        <taxon>Fungi</taxon>
        <taxon>Dikarya</taxon>
        <taxon>Ascomycota</taxon>
        <taxon>Pezizomycotina</taxon>
        <taxon>Sordariomycetes</taxon>
        <taxon>Sordariomycetidae</taxon>
        <taxon>Sordariales</taxon>
        <taxon>Lasiosphaeriaceae</taxon>
        <taxon>Cercophora</taxon>
    </lineage>
</organism>
<evidence type="ECO:0000256" key="4">
    <source>
        <dbReference type="SAM" id="SignalP"/>
    </source>
</evidence>
<feature type="region of interest" description="Disordered" evidence="2">
    <location>
        <begin position="591"/>
        <end position="634"/>
    </location>
</feature>
<keyword evidence="3" id="KW-1133">Transmembrane helix</keyword>